<dbReference type="EMBL" id="CM000880">
    <property type="protein sequence ID" value="PNT74487.1"/>
    <property type="molecule type" value="Genomic_DNA"/>
</dbReference>
<dbReference type="InParanoid" id="A0A2K2DJN4"/>
<reference evidence="1 2" key="1">
    <citation type="journal article" date="2010" name="Nature">
        <title>Genome sequencing and analysis of the model grass Brachypodium distachyon.</title>
        <authorList>
            <consortium name="International Brachypodium Initiative"/>
        </authorList>
    </citation>
    <scope>NUCLEOTIDE SEQUENCE [LARGE SCALE GENOMIC DNA]</scope>
    <source>
        <strain evidence="1 2">Bd21</strain>
    </source>
</reference>
<evidence type="ECO:0000313" key="2">
    <source>
        <dbReference type="EnsemblPlants" id="PNT74487"/>
    </source>
</evidence>
<organism evidence="1">
    <name type="scientific">Brachypodium distachyon</name>
    <name type="common">Purple false brome</name>
    <name type="synonym">Trachynia distachya</name>
    <dbReference type="NCBI Taxonomy" id="15368"/>
    <lineage>
        <taxon>Eukaryota</taxon>
        <taxon>Viridiplantae</taxon>
        <taxon>Streptophyta</taxon>
        <taxon>Embryophyta</taxon>
        <taxon>Tracheophyta</taxon>
        <taxon>Spermatophyta</taxon>
        <taxon>Magnoliopsida</taxon>
        <taxon>Liliopsida</taxon>
        <taxon>Poales</taxon>
        <taxon>Poaceae</taxon>
        <taxon>BOP clade</taxon>
        <taxon>Pooideae</taxon>
        <taxon>Stipodae</taxon>
        <taxon>Brachypodieae</taxon>
        <taxon>Brachypodium</taxon>
    </lineage>
</organism>
<reference evidence="2" key="3">
    <citation type="submission" date="2018-08" db="UniProtKB">
        <authorList>
            <consortium name="EnsemblPlants"/>
        </authorList>
    </citation>
    <scope>IDENTIFICATION</scope>
    <source>
        <strain evidence="2">cv. Bd21</strain>
    </source>
</reference>
<dbReference type="Proteomes" id="UP000008810">
    <property type="component" value="Chromosome 1"/>
</dbReference>
<dbReference type="AlphaFoldDB" id="A0A2K2DJN4"/>
<gene>
    <name evidence="1" type="ORF">BRADI_1g15615v3</name>
</gene>
<reference evidence="1" key="2">
    <citation type="submission" date="2017-06" db="EMBL/GenBank/DDBJ databases">
        <title>WGS assembly of Brachypodium distachyon.</title>
        <authorList>
            <consortium name="The International Brachypodium Initiative"/>
            <person name="Lucas S."/>
            <person name="Harmon-Smith M."/>
            <person name="Lail K."/>
            <person name="Tice H."/>
            <person name="Grimwood J."/>
            <person name="Bruce D."/>
            <person name="Barry K."/>
            <person name="Shu S."/>
            <person name="Lindquist E."/>
            <person name="Wang M."/>
            <person name="Pitluck S."/>
            <person name="Vogel J.P."/>
            <person name="Garvin D.F."/>
            <person name="Mockler T.C."/>
            <person name="Schmutz J."/>
            <person name="Rokhsar D."/>
            <person name="Bevan M.W."/>
        </authorList>
    </citation>
    <scope>NUCLEOTIDE SEQUENCE</scope>
    <source>
        <strain evidence="1">Bd21</strain>
    </source>
</reference>
<keyword evidence="3" id="KW-1185">Reference proteome</keyword>
<dbReference type="Gramene" id="PNT74487">
    <property type="protein sequence ID" value="PNT74487"/>
    <property type="gene ID" value="BRADI_1g15615v3"/>
</dbReference>
<sequence>MRASHRDSGQLPQEIDAAINTLSPALRSRVYALKEGF</sequence>
<accession>A0A2K2DJN4</accession>
<name>A0A2K2DJN4_BRADI</name>
<dbReference type="EnsemblPlants" id="PNT74487">
    <property type="protein sequence ID" value="PNT74487"/>
    <property type="gene ID" value="BRADI_1g15615v3"/>
</dbReference>
<proteinExistence type="predicted"/>
<protein>
    <submittedName>
        <fullName evidence="1 2">Uncharacterized protein</fullName>
    </submittedName>
</protein>
<evidence type="ECO:0000313" key="1">
    <source>
        <dbReference type="EMBL" id="PNT74487.1"/>
    </source>
</evidence>
<evidence type="ECO:0000313" key="3">
    <source>
        <dbReference type="Proteomes" id="UP000008810"/>
    </source>
</evidence>